<dbReference type="Proteomes" id="UP000649617">
    <property type="component" value="Unassembled WGS sequence"/>
</dbReference>
<accession>A0A812ISQ4</accession>
<evidence type="ECO:0000313" key="2">
    <source>
        <dbReference type="EMBL" id="CAE7183177.1"/>
    </source>
</evidence>
<feature type="region of interest" description="Disordered" evidence="1">
    <location>
        <begin position="1"/>
        <end position="35"/>
    </location>
</feature>
<dbReference type="AlphaFoldDB" id="A0A812ISQ4"/>
<evidence type="ECO:0000256" key="1">
    <source>
        <dbReference type="SAM" id="MobiDB-lite"/>
    </source>
</evidence>
<keyword evidence="3" id="KW-1185">Reference proteome</keyword>
<proteinExistence type="predicted"/>
<sequence>MSGEDDLDYDCASLANEDEPLEWEEEEEEWDEGAEDDAYGCAWCGGDANDGSIAEDGQLYCQACWEEWHAADDSQVETPVPSADVALHGTKPSTEAPKPVRRWGAQAKQESAFFGSLDGAPKWAEMPARPEQGGKELVALRPKEERGSEEQQEVKGRRAEIRNPAAALAKTPVTSIQSREDRCRELLTGVRPVLEDSIVDYLASMIGECLQEELEELHETVVEILQGHDMPAKDAEKLWQKLRT</sequence>
<reference evidence="2" key="1">
    <citation type="submission" date="2021-02" db="EMBL/GenBank/DDBJ databases">
        <authorList>
            <person name="Dougan E. K."/>
            <person name="Rhodes N."/>
            <person name="Thang M."/>
            <person name="Chan C."/>
        </authorList>
    </citation>
    <scope>NUCLEOTIDE SEQUENCE</scope>
</reference>
<name>A0A812ISQ4_SYMPI</name>
<dbReference type="OrthoDB" id="10424921at2759"/>
<comment type="caution">
    <text evidence="2">The sequence shown here is derived from an EMBL/GenBank/DDBJ whole genome shotgun (WGS) entry which is preliminary data.</text>
</comment>
<feature type="compositionally biased region" description="Acidic residues" evidence="1">
    <location>
        <begin position="16"/>
        <end position="35"/>
    </location>
</feature>
<evidence type="ECO:0000313" key="3">
    <source>
        <dbReference type="Proteomes" id="UP000649617"/>
    </source>
</evidence>
<organism evidence="2 3">
    <name type="scientific">Symbiodinium pilosum</name>
    <name type="common">Dinoflagellate</name>
    <dbReference type="NCBI Taxonomy" id="2952"/>
    <lineage>
        <taxon>Eukaryota</taxon>
        <taxon>Sar</taxon>
        <taxon>Alveolata</taxon>
        <taxon>Dinophyceae</taxon>
        <taxon>Suessiales</taxon>
        <taxon>Symbiodiniaceae</taxon>
        <taxon>Symbiodinium</taxon>
    </lineage>
</organism>
<protein>
    <submittedName>
        <fullName evidence="2">Uncharacterized protein</fullName>
    </submittedName>
</protein>
<dbReference type="EMBL" id="CAJNIZ010001115">
    <property type="protein sequence ID" value="CAE7183177.1"/>
    <property type="molecule type" value="Genomic_DNA"/>
</dbReference>
<gene>
    <name evidence="2" type="ORF">SPIL2461_LOCUS1175</name>
</gene>